<protein>
    <submittedName>
        <fullName evidence="2">Cyclic di-GMP phosphodiesterase Gmr</fullName>
    </submittedName>
</protein>
<dbReference type="InterPro" id="IPR052163">
    <property type="entry name" value="DGC-Regulatory_Protein"/>
</dbReference>
<dbReference type="InterPro" id="IPR043128">
    <property type="entry name" value="Rev_trsase/Diguanyl_cyclase"/>
</dbReference>
<dbReference type="PROSITE" id="PS50887">
    <property type="entry name" value="GGDEF"/>
    <property type="match status" value="1"/>
</dbReference>
<evidence type="ECO:0000259" key="1">
    <source>
        <dbReference type="PROSITE" id="PS50887"/>
    </source>
</evidence>
<dbReference type="InterPro" id="IPR000160">
    <property type="entry name" value="GGDEF_dom"/>
</dbReference>
<proteinExistence type="predicted"/>
<dbReference type="AlphaFoldDB" id="A0A059NX15"/>
<organism evidence="2 3">
    <name type="scientific">Halobacillus karajensis</name>
    <dbReference type="NCBI Taxonomy" id="195088"/>
    <lineage>
        <taxon>Bacteria</taxon>
        <taxon>Bacillati</taxon>
        <taxon>Bacillota</taxon>
        <taxon>Bacilli</taxon>
        <taxon>Bacillales</taxon>
        <taxon>Bacillaceae</taxon>
        <taxon>Halobacillus</taxon>
    </lineage>
</organism>
<dbReference type="NCBIfam" id="TIGR00254">
    <property type="entry name" value="GGDEF"/>
    <property type="match status" value="1"/>
</dbReference>
<reference evidence="3" key="1">
    <citation type="submission" date="2014-03" db="EMBL/GenBank/DDBJ databases">
        <authorList>
            <person name="Urmite Genomes U."/>
        </authorList>
    </citation>
    <scope>NUCLEOTIDE SEQUENCE [LARGE SCALE GENOMIC DNA]</scope>
    <source>
        <strain evidence="3">HD-03</strain>
    </source>
</reference>
<dbReference type="PANTHER" id="PTHR46663">
    <property type="entry name" value="DIGUANYLATE CYCLASE DGCT-RELATED"/>
    <property type="match status" value="1"/>
</dbReference>
<accession>A0A059NX15</accession>
<gene>
    <name evidence="2" type="primary">gmr_1</name>
    <name evidence="2" type="ORF">BN983_01503</name>
</gene>
<dbReference type="Pfam" id="PF00990">
    <property type="entry name" value="GGDEF"/>
    <property type="match status" value="1"/>
</dbReference>
<reference evidence="2 3" key="2">
    <citation type="submission" date="2014-05" db="EMBL/GenBank/DDBJ databases">
        <title>Draft genome sequence of Halobacillus karajensis HK-03.</title>
        <authorList>
            <person name="Khelaifia S."/>
            <person name="Croce O."/>
            <person name="Lagier J.C."/>
            <person name="Raoult D."/>
        </authorList>
    </citation>
    <scope>NUCLEOTIDE SEQUENCE [LARGE SCALE GENOMIC DNA]</scope>
    <source>
        <strain evidence="2 3">HD-03</strain>
    </source>
</reference>
<sequence>MIFTERLGKGLRETDLLSRFGGDEFIILLSNLSTSDPPRQVASRLLNRVLQPIHLQGYNIEMSVSIGVSIFPEHGINQDELLSRADRALYQAKKRGKSCVSVYSYEMI</sequence>
<evidence type="ECO:0000313" key="2">
    <source>
        <dbReference type="EMBL" id="CDQ23280.1"/>
    </source>
</evidence>
<feature type="domain" description="GGDEF" evidence="1">
    <location>
        <begin position="1"/>
        <end position="105"/>
    </location>
</feature>
<dbReference type="SMART" id="SM00267">
    <property type="entry name" value="GGDEF"/>
    <property type="match status" value="1"/>
</dbReference>
<name>A0A059NX15_9BACI</name>
<evidence type="ECO:0000313" key="3">
    <source>
        <dbReference type="Proteomes" id="UP000028868"/>
    </source>
</evidence>
<dbReference type="CDD" id="cd01949">
    <property type="entry name" value="GGDEF"/>
    <property type="match status" value="1"/>
</dbReference>
<dbReference type="SUPFAM" id="SSF55073">
    <property type="entry name" value="Nucleotide cyclase"/>
    <property type="match status" value="1"/>
</dbReference>
<dbReference type="PANTHER" id="PTHR46663:SF2">
    <property type="entry name" value="GGDEF DOMAIN-CONTAINING PROTEIN"/>
    <property type="match status" value="1"/>
</dbReference>
<dbReference type="EMBL" id="CCDI010000001">
    <property type="protein sequence ID" value="CDQ23280.1"/>
    <property type="molecule type" value="Genomic_DNA"/>
</dbReference>
<dbReference type="Gene3D" id="3.30.70.270">
    <property type="match status" value="1"/>
</dbReference>
<comment type="caution">
    <text evidence="2">The sequence shown here is derived from an EMBL/GenBank/DDBJ whole genome shotgun (WGS) entry which is preliminary data.</text>
</comment>
<keyword evidence="3" id="KW-1185">Reference proteome</keyword>
<dbReference type="InterPro" id="IPR029787">
    <property type="entry name" value="Nucleotide_cyclase"/>
</dbReference>
<dbReference type="Proteomes" id="UP000028868">
    <property type="component" value="Unassembled WGS sequence"/>
</dbReference>